<evidence type="ECO:0000313" key="2">
    <source>
        <dbReference type="Proteomes" id="UP000257240"/>
    </source>
</evidence>
<reference evidence="1 2" key="1">
    <citation type="journal article" date="2018" name="Nat. Biotechnol.">
        <title>A standardized bacterial taxonomy based on genome phylogeny substantially revises the tree of life.</title>
        <authorList>
            <person name="Parks D.H."/>
            <person name="Chuvochina M."/>
            <person name="Waite D.W."/>
            <person name="Rinke C."/>
            <person name="Skarshewski A."/>
            <person name="Chaumeil P.A."/>
            <person name="Hugenholtz P."/>
        </authorList>
    </citation>
    <scope>NUCLEOTIDE SEQUENCE [LARGE SCALE GENOMIC DNA]</scope>
    <source>
        <strain evidence="1">UBA12529</strain>
    </source>
</reference>
<gene>
    <name evidence="1" type="ORF">DCE01_01680</name>
</gene>
<organism evidence="1 2">
    <name type="scientific">Thermodesulfobacterium commune</name>
    <dbReference type="NCBI Taxonomy" id="1741"/>
    <lineage>
        <taxon>Bacteria</taxon>
        <taxon>Pseudomonadati</taxon>
        <taxon>Thermodesulfobacteriota</taxon>
        <taxon>Thermodesulfobacteria</taxon>
        <taxon>Thermodesulfobacteriales</taxon>
        <taxon>Thermodesulfobacteriaceae</taxon>
        <taxon>Thermodesulfobacterium</taxon>
    </lineage>
</organism>
<evidence type="ECO:0008006" key="3">
    <source>
        <dbReference type="Google" id="ProtNLM"/>
    </source>
</evidence>
<feature type="non-terminal residue" evidence="1">
    <location>
        <position position="145"/>
    </location>
</feature>
<accession>A0A3B8N2W7</accession>
<evidence type="ECO:0000313" key="1">
    <source>
        <dbReference type="EMBL" id="HAA83493.1"/>
    </source>
</evidence>
<protein>
    <recommendedName>
        <fullName evidence="3">THUMP domain-containing protein</fullName>
    </recommendedName>
</protein>
<comment type="caution">
    <text evidence="1">The sequence shown here is derived from an EMBL/GenBank/DDBJ whole genome shotgun (WGS) entry which is preliminary data.</text>
</comment>
<proteinExistence type="predicted"/>
<dbReference type="AlphaFoldDB" id="A0A3B8N2W7"/>
<dbReference type="Proteomes" id="UP000257240">
    <property type="component" value="Unassembled WGS sequence"/>
</dbReference>
<name>A0A3B8N2W7_9BACT</name>
<dbReference type="EMBL" id="DLVE01000020">
    <property type="protein sequence ID" value="HAA83493.1"/>
    <property type="molecule type" value="Genomic_DNA"/>
</dbReference>
<sequence>MLTLYTPATGFPDLEVKIAYGLARVGIEAYGIENVRIIPQKGFYLVLVNGDIQKLNDTFNQISARILSSDFIPRSTPGITGRTATTIKINENEKFDLKIYTNIVEIAEHKKSENFCRHEERVKVSNVIGFTAAATTGVLCKRDGL</sequence>